<dbReference type="Pfam" id="PF25508">
    <property type="entry name" value="TRPM2"/>
    <property type="match status" value="1"/>
</dbReference>
<feature type="transmembrane region" description="Helical" evidence="6">
    <location>
        <begin position="531"/>
        <end position="550"/>
    </location>
</feature>
<name>A0A0D8XGW3_DICVI</name>
<dbReference type="OrthoDB" id="301415at2759"/>
<accession>A0A0D8XGW3</accession>
<evidence type="ECO:0000256" key="4">
    <source>
        <dbReference type="ARBA" id="ARBA00023136"/>
    </source>
</evidence>
<dbReference type="GO" id="GO:0005261">
    <property type="term" value="F:monoatomic cation channel activity"/>
    <property type="evidence" value="ECO:0007669"/>
    <property type="project" value="TreeGrafter"/>
</dbReference>
<dbReference type="InterPro" id="IPR050927">
    <property type="entry name" value="TRPM"/>
</dbReference>
<dbReference type="GO" id="GO:0030001">
    <property type="term" value="P:metal ion transport"/>
    <property type="evidence" value="ECO:0007669"/>
    <property type="project" value="TreeGrafter"/>
</dbReference>
<feature type="domain" description="TRPM-like" evidence="8">
    <location>
        <begin position="95"/>
        <end position="364"/>
    </location>
</feature>
<comment type="subcellular location">
    <subcellularLocation>
        <location evidence="1">Membrane</location>
        <topology evidence="1">Multi-pass membrane protein</topology>
    </subcellularLocation>
</comment>
<feature type="transmembrane region" description="Helical" evidence="6">
    <location>
        <begin position="598"/>
        <end position="616"/>
    </location>
</feature>
<reference evidence="10" key="2">
    <citation type="journal article" date="2016" name="Sci. Rep.">
        <title>Dictyocaulus viviparus genome, variome and transcriptome elucidate lungworm biology and support future intervention.</title>
        <authorList>
            <person name="McNulty S.N."/>
            <person name="Strube C."/>
            <person name="Rosa B.A."/>
            <person name="Martin J.C."/>
            <person name="Tyagi R."/>
            <person name="Choi Y.J."/>
            <person name="Wang Q."/>
            <person name="Hallsworth Pepin K."/>
            <person name="Zhang X."/>
            <person name="Ozersky P."/>
            <person name="Wilson R.K."/>
            <person name="Sternberg P.W."/>
            <person name="Gasser R.B."/>
            <person name="Mitreva M."/>
        </authorList>
    </citation>
    <scope>NUCLEOTIDE SEQUENCE [LARGE SCALE GENOMIC DNA]</scope>
    <source>
        <strain evidence="10">HannoverDv2000</strain>
    </source>
</reference>
<dbReference type="Pfam" id="PF00520">
    <property type="entry name" value="Ion_trans"/>
    <property type="match status" value="1"/>
</dbReference>
<dbReference type="PANTHER" id="PTHR13800">
    <property type="entry name" value="TRANSIENT RECEPTOR POTENTIAL CATION CHANNEL, SUBFAMILY M, MEMBER 6"/>
    <property type="match status" value="1"/>
</dbReference>
<evidence type="ECO:0000256" key="3">
    <source>
        <dbReference type="ARBA" id="ARBA00022989"/>
    </source>
</evidence>
<feature type="compositionally biased region" description="Polar residues" evidence="5">
    <location>
        <begin position="954"/>
        <end position="965"/>
    </location>
</feature>
<dbReference type="STRING" id="29172.A0A0D8XGW3"/>
<evidence type="ECO:0000313" key="9">
    <source>
        <dbReference type="EMBL" id="KJH43833.1"/>
    </source>
</evidence>
<proteinExistence type="predicted"/>
<protein>
    <submittedName>
        <fullName evidence="9">Transporter, cation channel family protein</fullName>
    </submittedName>
</protein>
<feature type="transmembrane region" description="Helical" evidence="6">
    <location>
        <begin position="746"/>
        <end position="771"/>
    </location>
</feature>
<evidence type="ECO:0000259" key="7">
    <source>
        <dbReference type="Pfam" id="PF00520"/>
    </source>
</evidence>
<dbReference type="InterPro" id="IPR005821">
    <property type="entry name" value="Ion_trans_dom"/>
</dbReference>
<feature type="domain" description="Ion transport" evidence="7">
    <location>
        <begin position="533"/>
        <end position="771"/>
    </location>
</feature>
<evidence type="ECO:0000259" key="8">
    <source>
        <dbReference type="Pfam" id="PF25508"/>
    </source>
</evidence>
<keyword evidence="3 6" id="KW-1133">Transmembrane helix</keyword>
<dbReference type="AlphaFoldDB" id="A0A0D8XGW3"/>
<dbReference type="InterPro" id="IPR057366">
    <property type="entry name" value="TRPM-like"/>
</dbReference>
<dbReference type="EMBL" id="KN716522">
    <property type="protein sequence ID" value="KJH43833.1"/>
    <property type="molecule type" value="Genomic_DNA"/>
</dbReference>
<sequence>MYSGSFPKEVREQLLSLISTVFPENPRSPQQILDIITECAKKTDLLTIFRYGEDRTEDVDHAILTAVLKRQNLTLPEQLSLTLLWNRVDVARSCLFSGGRHWPVHALHSAMNEALRLNRVDFVECLLENGVSMKKFLTIATLEQLYNLDDDVHHNVRFLVDHASPTAYLTLPDIGLIIEKLMGNAYKHYYTSRVFKNNYEKFRKKAQLSRLSTFHIRLVSKTSPRRRKFVDWSNPSNCDDDTPPEFPYPFNDLILWAVLTRRPEMARCMWLHGEDAMAKSLVAARLYKSIARIAEEDYLEVEIAQQLREYCERSCSESLQLLDFCYREDNSQTLKLLTAQLPHWGHQNCLSLAVMANHKPFLAHPCCQRLLAELWHGSLRVRSVSNLRVLAALLCPPAALALAYKRTQISPSGTQININERGTTYDTISVCESDNSEDNNVVSMISLPLQKLMKNASTKRTRKRKTISDGELDELVENGGGGGGSLQRKVTIATSKRSTLNNCNDSLHQRIPSLSAVAKMRAFYAAPITKFWLWCITFMIFLVLFSYVLLIETPINPTNIEYITLAYIVVYMIEHIRKLLYQETPKFKEKCRVFYTKYYNLLTASALWLFLVGFGFRMQPSLRHSYGRVILSCSNVLWYMKVLEYLSAHPLLGPYIQMAAKMVVSMCYIIVLLLVTLMAFGVSRQAITYPHEKWNWLLVRNIFYKPYFMLYGEVYAGEIDTCGDEAWKSFRKGETFEGTNCVPGGWIPPVLMTIFLLVANILLINMLIAIFKVNKLNSLLTQSKNLIQFSNIFNETNIRSHEVWLFQRYGQVMEYNDTPLLPPPFTILAYITQLFWFCKKKPLTNGKEYDDDVTKCSMKLNLSAEELRELHDFEEDCMDELTRKRLRNEKGDSADSWINSMELIELSSQRINEVLQENCTLKSRITDIEARLDLIIKKQSEFIDVFRKGKHSTKSNSSRASTQSLPEADNCRSRKFTSTVSNLPSITDQILLNPKTEKNKASSPFLSHLRMDHTLRKYDELSNDDNDLHARYQPASITNRRRMNSSSLSFSQDMKDMDRTQKTSEVVYSSDEDISNNVAALRCMSFE</sequence>
<evidence type="ECO:0000313" key="10">
    <source>
        <dbReference type="Proteomes" id="UP000053766"/>
    </source>
</evidence>
<reference evidence="9 10" key="1">
    <citation type="submission" date="2013-11" db="EMBL/GenBank/DDBJ databases">
        <title>Draft genome of the bovine lungworm Dictyocaulus viviparus.</title>
        <authorList>
            <person name="Mitreva M."/>
        </authorList>
    </citation>
    <scope>NUCLEOTIDE SEQUENCE [LARGE SCALE GENOMIC DNA]</scope>
    <source>
        <strain evidence="9 10">HannoverDv2000</strain>
    </source>
</reference>
<evidence type="ECO:0000256" key="2">
    <source>
        <dbReference type="ARBA" id="ARBA00022692"/>
    </source>
</evidence>
<feature type="transmembrane region" description="Helical" evidence="6">
    <location>
        <begin position="663"/>
        <end position="682"/>
    </location>
</feature>
<evidence type="ECO:0000256" key="5">
    <source>
        <dbReference type="SAM" id="MobiDB-lite"/>
    </source>
</evidence>
<dbReference type="PANTHER" id="PTHR13800:SF1">
    <property type="entry name" value="TRANSIENT RECEPTOR POTENTIAL CATION CHANNEL TRPM"/>
    <property type="match status" value="1"/>
</dbReference>
<evidence type="ECO:0000256" key="6">
    <source>
        <dbReference type="SAM" id="Phobius"/>
    </source>
</evidence>
<evidence type="ECO:0000256" key="1">
    <source>
        <dbReference type="ARBA" id="ARBA00004141"/>
    </source>
</evidence>
<keyword evidence="2 6" id="KW-0812">Transmembrane</keyword>
<keyword evidence="4 6" id="KW-0472">Membrane</keyword>
<feature type="region of interest" description="Disordered" evidence="5">
    <location>
        <begin position="948"/>
        <end position="972"/>
    </location>
</feature>
<keyword evidence="10" id="KW-1185">Reference proteome</keyword>
<feature type="region of interest" description="Disordered" evidence="5">
    <location>
        <begin position="1040"/>
        <end position="1059"/>
    </location>
</feature>
<dbReference type="GO" id="GO:0005886">
    <property type="term" value="C:plasma membrane"/>
    <property type="evidence" value="ECO:0007669"/>
    <property type="project" value="TreeGrafter"/>
</dbReference>
<organism evidence="9 10">
    <name type="scientific">Dictyocaulus viviparus</name>
    <name type="common">Bovine lungworm</name>
    <dbReference type="NCBI Taxonomy" id="29172"/>
    <lineage>
        <taxon>Eukaryota</taxon>
        <taxon>Metazoa</taxon>
        <taxon>Ecdysozoa</taxon>
        <taxon>Nematoda</taxon>
        <taxon>Chromadorea</taxon>
        <taxon>Rhabditida</taxon>
        <taxon>Rhabditina</taxon>
        <taxon>Rhabditomorpha</taxon>
        <taxon>Strongyloidea</taxon>
        <taxon>Metastrongylidae</taxon>
        <taxon>Dictyocaulus</taxon>
    </lineage>
</organism>
<gene>
    <name evidence="9" type="ORF">DICVIV_10143</name>
</gene>
<dbReference type="Proteomes" id="UP000053766">
    <property type="component" value="Unassembled WGS sequence"/>
</dbReference>